<comment type="caution">
    <text evidence="2">The sequence shown here is derived from an EMBL/GenBank/DDBJ whole genome shotgun (WGS) entry which is preliminary data.</text>
</comment>
<gene>
    <name evidence="2" type="ORF">TWF506_004821</name>
</gene>
<dbReference type="Gene3D" id="2.120.10.30">
    <property type="entry name" value="TolB, C-terminal domain"/>
    <property type="match status" value="1"/>
</dbReference>
<dbReference type="InterPro" id="IPR011042">
    <property type="entry name" value="6-blade_b-propeller_TolB-like"/>
</dbReference>
<evidence type="ECO:0000259" key="1">
    <source>
        <dbReference type="Pfam" id="PF22807"/>
    </source>
</evidence>
<protein>
    <recommendedName>
        <fullName evidence="1">Pyrroloquinoline quinone-dependent pyranose dehydrogenase beta-propeller domain-containing protein</fullName>
    </recommendedName>
</protein>
<proteinExistence type="predicted"/>
<keyword evidence="3" id="KW-1185">Reference proteome</keyword>
<sequence>MPTARSPIHSTSNPPGFSLTKIADGLAHPRQIAIDRRGQLIVASLGDGLVGLKATYDSNGCPSVTSEKVIVPDEGFNFTHSVLFSSNYKTLYASTPDVALSWAYDSRLFKVKGPAKVLVKGMALKNPLAVTRAMAVPKRYPHLLMVFRSRGSIIKIFDLNKVPDGGYDYVRDGTVFAYGVRDAVDFTEDRYQNFWNVDNGADVITRYGQPIGFDNPADEVNFLGPIPAEKEYTKPHNYGFPACHAVWNSSALAKNTLNLQVGQSFTIYPEIFTDQQCETETVQPRLSIFPHSAPLGIRFYNPRRPNLGVEFFDSAFITYHGPTGHRIGNVPFNRRTVPAPPTTEQGTVDFIWTDPSIDLSKCKSEINLGPTAIECLSPVGLAFDEDGRMYFTSDQTGEVFVATKDKGS</sequence>
<evidence type="ECO:0000313" key="3">
    <source>
        <dbReference type="Proteomes" id="UP001307849"/>
    </source>
</evidence>
<dbReference type="Pfam" id="PF22807">
    <property type="entry name" value="TrAA12"/>
    <property type="match status" value="1"/>
</dbReference>
<dbReference type="EMBL" id="JAVHJM010000002">
    <property type="protein sequence ID" value="KAK6517635.1"/>
    <property type="molecule type" value="Genomic_DNA"/>
</dbReference>
<dbReference type="SUPFAM" id="SSF101898">
    <property type="entry name" value="NHL repeat"/>
    <property type="match status" value="1"/>
</dbReference>
<evidence type="ECO:0000313" key="2">
    <source>
        <dbReference type="EMBL" id="KAK6517635.1"/>
    </source>
</evidence>
<dbReference type="AlphaFoldDB" id="A0AAN8NN47"/>
<organism evidence="2 3">
    <name type="scientific">Arthrobotrys conoides</name>
    <dbReference type="NCBI Taxonomy" id="74498"/>
    <lineage>
        <taxon>Eukaryota</taxon>
        <taxon>Fungi</taxon>
        <taxon>Dikarya</taxon>
        <taxon>Ascomycota</taxon>
        <taxon>Pezizomycotina</taxon>
        <taxon>Orbiliomycetes</taxon>
        <taxon>Orbiliales</taxon>
        <taxon>Orbiliaceae</taxon>
        <taxon>Arthrobotrys</taxon>
    </lineage>
</organism>
<reference evidence="2 3" key="1">
    <citation type="submission" date="2019-10" db="EMBL/GenBank/DDBJ databases">
        <authorList>
            <person name="Palmer J.M."/>
        </authorList>
    </citation>
    <scope>NUCLEOTIDE SEQUENCE [LARGE SCALE GENOMIC DNA]</scope>
    <source>
        <strain evidence="2 3">TWF506</strain>
    </source>
</reference>
<dbReference type="Proteomes" id="UP001307849">
    <property type="component" value="Unassembled WGS sequence"/>
</dbReference>
<feature type="domain" description="Pyrroloquinoline quinone-dependent pyranose dehydrogenase beta-propeller" evidence="1">
    <location>
        <begin position="14"/>
        <end position="404"/>
    </location>
</feature>
<accession>A0AAN8NN47</accession>
<name>A0AAN8NN47_9PEZI</name>
<dbReference type="InterPro" id="IPR054539">
    <property type="entry name" value="Beta-prop_PDH"/>
</dbReference>